<feature type="transmembrane region" description="Helical" evidence="6">
    <location>
        <begin position="336"/>
        <end position="356"/>
    </location>
</feature>
<reference evidence="8 9" key="1">
    <citation type="submission" date="2014-08" db="EMBL/GenBank/DDBJ databases">
        <title>Complete genome sequence of Corynebacterium sphenisci CECT 5990(T) (=DSM 44792(T)), isolated from healthy wild penguins.</title>
        <authorList>
            <person name="Ruckert C."/>
            <person name="Albersmeier A."/>
            <person name="Winkler A."/>
            <person name="Kalinowski J."/>
        </authorList>
    </citation>
    <scope>NUCLEOTIDE SEQUENCE [LARGE SCALE GENOMIC DNA]</scope>
    <source>
        <strain evidence="8 9">DSM 44792</strain>
    </source>
</reference>
<dbReference type="InterPro" id="IPR050189">
    <property type="entry name" value="MFS_Efflux_Transporters"/>
</dbReference>
<feature type="domain" description="Major facilitator superfamily (MFS) profile" evidence="7">
    <location>
        <begin position="12"/>
        <end position="394"/>
    </location>
</feature>
<feature type="transmembrane region" description="Helical" evidence="6">
    <location>
        <begin position="7"/>
        <end position="26"/>
    </location>
</feature>
<feature type="transmembrane region" description="Helical" evidence="6">
    <location>
        <begin position="302"/>
        <end position="324"/>
    </location>
</feature>
<protein>
    <recommendedName>
        <fullName evidence="7">Major facilitator superfamily (MFS) profile domain-containing protein</fullName>
    </recommendedName>
</protein>
<dbReference type="PANTHER" id="PTHR43124:SF3">
    <property type="entry name" value="CHLORAMPHENICOL EFFLUX PUMP RV0191"/>
    <property type="match status" value="1"/>
</dbReference>
<evidence type="ECO:0000313" key="8">
    <source>
        <dbReference type="EMBL" id="APT90068.1"/>
    </source>
</evidence>
<evidence type="ECO:0000259" key="7">
    <source>
        <dbReference type="PROSITE" id="PS50850"/>
    </source>
</evidence>
<dbReference type="RefSeq" id="WP_075691283.1">
    <property type="nucleotide sequence ID" value="NZ_CP009248.1"/>
</dbReference>
<feature type="transmembrane region" description="Helical" evidence="6">
    <location>
        <begin position="77"/>
        <end position="96"/>
    </location>
</feature>
<feature type="transmembrane region" description="Helical" evidence="6">
    <location>
        <begin position="136"/>
        <end position="160"/>
    </location>
</feature>
<evidence type="ECO:0000256" key="5">
    <source>
        <dbReference type="ARBA" id="ARBA00023136"/>
    </source>
</evidence>
<feature type="transmembrane region" description="Helical" evidence="6">
    <location>
        <begin position="368"/>
        <end position="388"/>
    </location>
</feature>
<dbReference type="Proteomes" id="UP000185469">
    <property type="component" value="Chromosome"/>
</dbReference>
<feature type="transmembrane region" description="Helical" evidence="6">
    <location>
        <begin position="241"/>
        <end position="260"/>
    </location>
</feature>
<proteinExistence type="predicted"/>
<evidence type="ECO:0000256" key="1">
    <source>
        <dbReference type="ARBA" id="ARBA00004651"/>
    </source>
</evidence>
<dbReference type="KEGG" id="csph:CSPHI_02120"/>
<dbReference type="EMBL" id="CP009248">
    <property type="protein sequence ID" value="APT90068.1"/>
    <property type="molecule type" value="Genomic_DNA"/>
</dbReference>
<feature type="transmembrane region" description="Helical" evidence="6">
    <location>
        <begin position="46"/>
        <end position="65"/>
    </location>
</feature>
<comment type="subcellular location">
    <subcellularLocation>
        <location evidence="1">Cell membrane</location>
        <topology evidence="1">Multi-pass membrane protein</topology>
    </subcellularLocation>
</comment>
<evidence type="ECO:0000313" key="9">
    <source>
        <dbReference type="Proteomes" id="UP000185469"/>
    </source>
</evidence>
<accession>A0A1L7CW71</accession>
<dbReference type="PROSITE" id="PS50850">
    <property type="entry name" value="MFS"/>
    <property type="match status" value="1"/>
</dbReference>
<dbReference type="AlphaFoldDB" id="A0A1L7CW71"/>
<evidence type="ECO:0000256" key="6">
    <source>
        <dbReference type="SAM" id="Phobius"/>
    </source>
</evidence>
<organism evidence="8 9">
    <name type="scientific">Corynebacterium sphenisci DSM 44792</name>
    <dbReference type="NCBI Taxonomy" id="1437874"/>
    <lineage>
        <taxon>Bacteria</taxon>
        <taxon>Bacillati</taxon>
        <taxon>Actinomycetota</taxon>
        <taxon>Actinomycetes</taxon>
        <taxon>Mycobacteriales</taxon>
        <taxon>Corynebacteriaceae</taxon>
        <taxon>Corynebacterium</taxon>
    </lineage>
</organism>
<dbReference type="STRING" id="1437874.CSPHI_02120"/>
<gene>
    <name evidence="8" type="ORF">CSPHI_02120</name>
</gene>
<feature type="transmembrane region" description="Helical" evidence="6">
    <location>
        <begin position="272"/>
        <end position="290"/>
    </location>
</feature>
<sequence length="394" mass="37336">MGEPAARTPWAAVAALGVGIFTMTTLEQLPIGVLTLVSSGLGVAEGVVGLGVTVPGLLAGATAAVTPRLAGRADRRLVLAGALAAAAASAAASALAPGAATFLASRVIVGFAIGVFWALLGATVARIAAPGDVPRALATAFSGSAAAVVLGVPLTTWLGAWLGWRGAFAAAAGFAALVAAAVLALVPAGAAPAPAGGGAARAWALPGVRFGVVFTLVLVTAHFTAYTYASPILQELAGVDVTGVGAMLLVFGAAGIAGNFAAGPLLRRSRRLAVLVLPPGLLLGMGLLAAGHGPLAAAAAMAAWGAFGGAVSVISQGWVLGAAGELAEPASGLNSAAFNVGIAAGSAAGGLVHAGLPGAPGALGAGGPAAILAVAAAGMVLAGALAALGTRRRA</sequence>
<evidence type="ECO:0000256" key="2">
    <source>
        <dbReference type="ARBA" id="ARBA00022475"/>
    </source>
</evidence>
<dbReference type="InterPro" id="IPR020846">
    <property type="entry name" value="MFS_dom"/>
</dbReference>
<dbReference type="InterPro" id="IPR011701">
    <property type="entry name" value="MFS"/>
</dbReference>
<dbReference type="PANTHER" id="PTHR43124">
    <property type="entry name" value="PURINE EFFLUX PUMP PBUE"/>
    <property type="match status" value="1"/>
</dbReference>
<keyword evidence="4 6" id="KW-1133">Transmembrane helix</keyword>
<feature type="transmembrane region" description="Helical" evidence="6">
    <location>
        <begin position="166"/>
        <end position="186"/>
    </location>
</feature>
<dbReference type="GO" id="GO:0005886">
    <property type="term" value="C:plasma membrane"/>
    <property type="evidence" value="ECO:0007669"/>
    <property type="project" value="UniProtKB-SubCell"/>
</dbReference>
<name>A0A1L7CW71_9CORY</name>
<keyword evidence="9" id="KW-1185">Reference proteome</keyword>
<feature type="transmembrane region" description="Helical" evidence="6">
    <location>
        <begin position="207"/>
        <end position="229"/>
    </location>
</feature>
<keyword evidence="3 6" id="KW-0812">Transmembrane</keyword>
<evidence type="ECO:0000256" key="3">
    <source>
        <dbReference type="ARBA" id="ARBA00022692"/>
    </source>
</evidence>
<keyword evidence="5 6" id="KW-0472">Membrane</keyword>
<feature type="transmembrane region" description="Helical" evidence="6">
    <location>
        <begin position="108"/>
        <end position="129"/>
    </location>
</feature>
<dbReference type="SUPFAM" id="SSF103473">
    <property type="entry name" value="MFS general substrate transporter"/>
    <property type="match status" value="1"/>
</dbReference>
<keyword evidence="2" id="KW-1003">Cell membrane</keyword>
<evidence type="ECO:0000256" key="4">
    <source>
        <dbReference type="ARBA" id="ARBA00022989"/>
    </source>
</evidence>
<dbReference type="OrthoDB" id="9814237at2"/>
<dbReference type="GO" id="GO:0022857">
    <property type="term" value="F:transmembrane transporter activity"/>
    <property type="evidence" value="ECO:0007669"/>
    <property type="project" value="InterPro"/>
</dbReference>
<dbReference type="Gene3D" id="1.20.1250.20">
    <property type="entry name" value="MFS general substrate transporter like domains"/>
    <property type="match status" value="1"/>
</dbReference>
<dbReference type="Pfam" id="PF07690">
    <property type="entry name" value="MFS_1"/>
    <property type="match status" value="1"/>
</dbReference>
<dbReference type="InterPro" id="IPR036259">
    <property type="entry name" value="MFS_trans_sf"/>
</dbReference>